<comment type="caution">
    <text evidence="1">The sequence shown here is derived from an EMBL/GenBank/DDBJ whole genome shotgun (WGS) entry which is preliminary data.</text>
</comment>
<dbReference type="EMBL" id="CAJJDP010000005">
    <property type="protein sequence ID" value="CAD8135448.1"/>
    <property type="molecule type" value="Genomic_DNA"/>
</dbReference>
<dbReference type="Proteomes" id="UP000683925">
    <property type="component" value="Unassembled WGS sequence"/>
</dbReference>
<proteinExistence type="predicted"/>
<evidence type="ECO:0000313" key="1">
    <source>
        <dbReference type="EMBL" id="CAD8135448.1"/>
    </source>
</evidence>
<evidence type="ECO:0000313" key="2">
    <source>
        <dbReference type="Proteomes" id="UP000683925"/>
    </source>
</evidence>
<dbReference type="AlphaFoldDB" id="A0A8S1S5H1"/>
<sequence length="572" mass="67727">MIKNRLLQRSSSKLTQSQTSLMNQSITIINSMKRQSSILSLDKQTEENGTAKLMKRISQKQTHGSMDDISRLLPLNDNLINVYNHFEDNFRVVRESEKFHCEAPSTGKQEIIQINPSNILKVADGLHLCDLNPEKLNRIQICRFRFYYFRARVKNKLNPLQIYFTFSDKITNHIYKVFLSTTVEFPTKFNCEQSTSSRSIKVKTKSGTKFFIEDFIYMTLYSESDFIIGMHLVFGEFHNSILSAKQQEPSRYYKFWDEDKKSMSPKKDKILQNLDQSRYKSTQKLKDFLRGAEVSAKKIITVVQRGKQIEKERQEERSIKMLVKSQIQEFRKVEKSILQQKFDKQQQCQSWQQMIQLITMCGQIYNILHERKRRLRIQAKAKLIVLRLKAKLFIEVKQFGQNPFDRCSNKSLLLLKTMSMHLQEQSKKRAQKIATNFLKKTLIFQTALIAHHKMVSKVRIIVKVFKAKKFQKRAFKDRFWRLIRNYFNENNGSQLFATAQVKVIQIDKPLMSKIIEQYIHNRKLLWSQQYQQNKNGDEKVTPIPQVSIYQLPNDKELKQIMKEYYQVSKKSN</sequence>
<accession>A0A8S1S5H1</accession>
<gene>
    <name evidence="1" type="ORF">POCTA_138.1.T0060394</name>
</gene>
<keyword evidence="2" id="KW-1185">Reference proteome</keyword>
<dbReference type="OrthoDB" id="293577at2759"/>
<organism evidence="1 2">
    <name type="scientific">Paramecium octaurelia</name>
    <dbReference type="NCBI Taxonomy" id="43137"/>
    <lineage>
        <taxon>Eukaryota</taxon>
        <taxon>Sar</taxon>
        <taxon>Alveolata</taxon>
        <taxon>Ciliophora</taxon>
        <taxon>Intramacronucleata</taxon>
        <taxon>Oligohymenophorea</taxon>
        <taxon>Peniculida</taxon>
        <taxon>Parameciidae</taxon>
        <taxon>Paramecium</taxon>
    </lineage>
</organism>
<protein>
    <submittedName>
        <fullName evidence="1">Uncharacterized protein</fullName>
    </submittedName>
</protein>
<name>A0A8S1S5H1_PAROT</name>
<dbReference type="OMA" id="THGSMDD"/>
<reference evidence="1" key="1">
    <citation type="submission" date="2021-01" db="EMBL/GenBank/DDBJ databases">
        <authorList>
            <consortium name="Genoscope - CEA"/>
            <person name="William W."/>
        </authorList>
    </citation>
    <scope>NUCLEOTIDE SEQUENCE</scope>
</reference>